<gene>
    <name evidence="3" type="ORF">Achr_e290</name>
</gene>
<keyword evidence="3" id="KW-0614">Plasmid</keyword>
<dbReference type="SUPFAM" id="SSF46785">
    <property type="entry name" value="Winged helix' DNA-binding domain"/>
    <property type="match status" value="2"/>
</dbReference>
<dbReference type="InterPro" id="IPR036390">
    <property type="entry name" value="WH_DNA-bd_sf"/>
</dbReference>
<dbReference type="HOGENOM" id="CLU_047367_1_1_6"/>
<protein>
    <recommendedName>
        <fullName evidence="2">Initiator Rep protein WH1 domain-containing protein</fullName>
    </recommendedName>
</protein>
<dbReference type="AlphaFoldDB" id="A0A0C4WLG3"/>
<evidence type="ECO:0000256" key="1">
    <source>
        <dbReference type="ARBA" id="ARBA00038283"/>
    </source>
</evidence>
<dbReference type="InterPro" id="IPR000525">
    <property type="entry name" value="Initiator_Rep_WH1"/>
</dbReference>
<name>A0A0C4WLG3_9GAMM</name>
<evidence type="ECO:0000259" key="2">
    <source>
        <dbReference type="Pfam" id="PF01051"/>
    </source>
</evidence>
<evidence type="ECO:0000313" key="4">
    <source>
        <dbReference type="Proteomes" id="UP000068210"/>
    </source>
</evidence>
<dbReference type="GO" id="GO:0006270">
    <property type="term" value="P:DNA replication initiation"/>
    <property type="evidence" value="ECO:0007669"/>
    <property type="project" value="InterPro"/>
</dbReference>
<dbReference type="InterPro" id="IPR036388">
    <property type="entry name" value="WH-like_DNA-bd_sf"/>
</dbReference>
<geneLocation type="plasmid" evidence="3 4">
    <name>pAcX50e</name>
</geneLocation>
<proteinExistence type="inferred from homology"/>
<feature type="domain" description="Initiator Rep protein WH1" evidence="2">
    <location>
        <begin position="9"/>
        <end position="157"/>
    </location>
</feature>
<dbReference type="RefSeq" id="WP_082045626.1">
    <property type="nucleotide sequence ID" value="NZ_CP010420.1"/>
</dbReference>
<dbReference type="Pfam" id="PF01051">
    <property type="entry name" value="Rep3_N"/>
    <property type="match status" value="1"/>
</dbReference>
<accession>A0A0C4WLG3</accession>
<organism evidence="3 4">
    <name type="scientific">Azotobacter chroococcum NCIMB 8003</name>
    <dbReference type="NCBI Taxonomy" id="1328314"/>
    <lineage>
        <taxon>Bacteria</taxon>
        <taxon>Pseudomonadati</taxon>
        <taxon>Pseudomonadota</taxon>
        <taxon>Gammaproteobacteria</taxon>
        <taxon>Pseudomonadales</taxon>
        <taxon>Pseudomonadaceae</taxon>
        <taxon>Azotobacter</taxon>
    </lineage>
</organism>
<dbReference type="Pfam" id="PF21205">
    <property type="entry name" value="Rep3_C"/>
    <property type="match status" value="1"/>
</dbReference>
<dbReference type="GO" id="GO:0003887">
    <property type="term" value="F:DNA-directed DNA polymerase activity"/>
    <property type="evidence" value="ECO:0007669"/>
    <property type="project" value="InterPro"/>
</dbReference>
<dbReference type="EMBL" id="CP010420">
    <property type="protein sequence ID" value="AJE23623.1"/>
    <property type="molecule type" value="Genomic_DNA"/>
</dbReference>
<reference evidence="3 4" key="1">
    <citation type="journal article" date="2015" name="PLoS ONE">
        <title>Azotobacter Genomes: The Genome of Azotobacter chroococcum NCIMB 8003 (ATCC 4412).</title>
        <authorList>
            <person name="Robson R.L."/>
            <person name="Jones R."/>
            <person name="Robson R.M."/>
            <person name="Schwartz A."/>
            <person name="Richardson T.H."/>
        </authorList>
    </citation>
    <scope>NUCLEOTIDE SEQUENCE [LARGE SCALE GENOMIC DNA]</scope>
    <source>
        <strain evidence="3 4">NCIMB 8003</strain>
        <plasmid evidence="4">Plasmid pAcX50e</plasmid>
    </source>
</reference>
<dbReference type="KEGG" id="acx:Achr_e290"/>
<dbReference type="Proteomes" id="UP000068210">
    <property type="component" value="Plasmid pAcX50e"/>
</dbReference>
<evidence type="ECO:0000313" key="3">
    <source>
        <dbReference type="EMBL" id="AJE23623.1"/>
    </source>
</evidence>
<sequence>MSTNTTDLVVKSNRLIEAGYRLDLIEQRMVLAAIVEARETQTGLSDGHVTLEAKRFCKLFGMRADSVYGQLKKALNTLYEREITFYDIHPETGARRHNSVRWISSKTYIDGAGAVQMRFAPEIVPYLTRLEAEFTSYRLDRIGRMSSPHAIRLYELLLQYEKLGQRTFTMQEFRQTFQIQDMYEKLSALKRYLLVPAVKQINVFSDLEVSWSERKKGRAVTHLVFDISLKDPRLLAKAENPVKQPAKKASEAKPKTISVVATRPNAPDWFTLDFIRTHQQRDESLAEAEARLREQFNLPAMESEGS</sequence>
<comment type="similarity">
    <text evidence="1">Belongs to the initiator RepB protein family.</text>
</comment>
<dbReference type="Gene3D" id="1.10.10.10">
    <property type="entry name" value="Winged helix-like DNA-binding domain superfamily/Winged helix DNA-binding domain"/>
    <property type="match status" value="2"/>
</dbReference>
<keyword evidence="4" id="KW-1185">Reference proteome</keyword>